<evidence type="ECO:0000256" key="8">
    <source>
        <dbReference type="RuleBase" id="RU003699"/>
    </source>
</evidence>
<comment type="function">
    <text evidence="7">With S5 and S12 plays an important role in translational accuracy.</text>
</comment>
<dbReference type="NCBIfam" id="NF003717">
    <property type="entry name" value="PRK05327.1"/>
    <property type="match status" value="1"/>
</dbReference>
<comment type="similarity">
    <text evidence="1 7 8">Belongs to the universal ribosomal protein uS4 family.</text>
</comment>
<feature type="domain" description="RNA-binding S4" evidence="9">
    <location>
        <begin position="98"/>
        <end position="162"/>
    </location>
</feature>
<evidence type="ECO:0000256" key="7">
    <source>
        <dbReference type="HAMAP-Rule" id="MF_01306"/>
    </source>
</evidence>
<dbReference type="GO" id="GO:0006412">
    <property type="term" value="P:translation"/>
    <property type="evidence" value="ECO:0007669"/>
    <property type="project" value="UniProtKB-UniRule"/>
</dbReference>
<evidence type="ECO:0000256" key="5">
    <source>
        <dbReference type="ARBA" id="ARBA00023274"/>
    </source>
</evidence>
<dbReference type="CDD" id="cd00165">
    <property type="entry name" value="S4"/>
    <property type="match status" value="1"/>
</dbReference>
<evidence type="ECO:0000256" key="2">
    <source>
        <dbReference type="ARBA" id="ARBA00022730"/>
    </source>
</evidence>
<keyword evidence="12" id="KW-1185">Reference proteome</keyword>
<evidence type="ECO:0000259" key="10">
    <source>
        <dbReference type="SMART" id="SM01390"/>
    </source>
</evidence>
<dbReference type="RefSeq" id="WP_121008693.1">
    <property type="nucleotide sequence ID" value="NZ_RCCJ01000001.1"/>
</dbReference>
<sequence>MGRYIGPWVKLDRKFGVVVSGKKSAPRILQRRNFPPGQHGRIKGRRRKLSEYGLRLMEKQKLKYLYGGLREKQFKRYFDLAAKSKENTGEVLLQLLERRLDNVVYRLGFATTRRQARQLVAHGHITVNGRKVDIPHYEVEPGDIIEVKPSSRDIPFLKENLENIDPRSVPEWLELDKDNFRGKVLKLPENVSEYLETPINVQYIIEFYSRV</sequence>
<protein>
    <recommendedName>
        <fullName evidence="6 7">Small ribosomal subunit protein uS4</fullName>
    </recommendedName>
</protein>
<organism evidence="11 12">
    <name type="scientific">Hydrogenivirga caldilitoris</name>
    <dbReference type="NCBI Taxonomy" id="246264"/>
    <lineage>
        <taxon>Bacteria</taxon>
        <taxon>Pseudomonadati</taxon>
        <taxon>Aquificota</taxon>
        <taxon>Aquificia</taxon>
        <taxon>Aquificales</taxon>
        <taxon>Aquificaceae</taxon>
        <taxon>Hydrogenivirga</taxon>
    </lineage>
</organism>
<dbReference type="AlphaFoldDB" id="A0A497XRR2"/>
<dbReference type="Gene3D" id="3.10.290.10">
    <property type="entry name" value="RNA-binding S4 domain"/>
    <property type="match status" value="1"/>
</dbReference>
<evidence type="ECO:0000256" key="3">
    <source>
        <dbReference type="ARBA" id="ARBA00022884"/>
    </source>
</evidence>
<keyword evidence="2 7" id="KW-0699">rRNA-binding</keyword>
<evidence type="ECO:0000256" key="4">
    <source>
        <dbReference type="ARBA" id="ARBA00022980"/>
    </source>
</evidence>
<dbReference type="Gene3D" id="1.10.1050.10">
    <property type="entry name" value="Ribosomal Protein S4 Delta 41, Chain A, domain 1"/>
    <property type="match status" value="1"/>
</dbReference>
<feature type="domain" description="Small ribosomal subunit protein uS4 N-terminal" evidence="10">
    <location>
        <begin position="3"/>
        <end position="97"/>
    </location>
</feature>
<reference evidence="11 12" key="1">
    <citation type="submission" date="2018-10" db="EMBL/GenBank/DDBJ databases">
        <title>Genomic Encyclopedia of Archaeal and Bacterial Type Strains, Phase II (KMG-II): from individual species to whole genera.</title>
        <authorList>
            <person name="Goeker M."/>
        </authorList>
    </citation>
    <scope>NUCLEOTIDE SEQUENCE [LARGE SCALE GENOMIC DNA]</scope>
    <source>
        <strain evidence="11 12">DSM 16510</strain>
    </source>
</reference>
<keyword evidence="4 7" id="KW-0689">Ribosomal protein</keyword>
<dbReference type="PROSITE" id="PS00632">
    <property type="entry name" value="RIBOSOMAL_S4"/>
    <property type="match status" value="1"/>
</dbReference>
<dbReference type="GO" id="GO:0019843">
    <property type="term" value="F:rRNA binding"/>
    <property type="evidence" value="ECO:0007669"/>
    <property type="project" value="UniProtKB-UniRule"/>
</dbReference>
<dbReference type="GO" id="GO:0003735">
    <property type="term" value="F:structural constituent of ribosome"/>
    <property type="evidence" value="ECO:0007669"/>
    <property type="project" value="InterPro"/>
</dbReference>
<dbReference type="PANTHER" id="PTHR11831:SF4">
    <property type="entry name" value="SMALL RIBOSOMAL SUBUNIT PROTEIN US4M"/>
    <property type="match status" value="1"/>
</dbReference>
<dbReference type="OrthoDB" id="9803672at2"/>
<dbReference type="GO" id="GO:0042274">
    <property type="term" value="P:ribosomal small subunit biogenesis"/>
    <property type="evidence" value="ECO:0007669"/>
    <property type="project" value="TreeGrafter"/>
</dbReference>
<keyword evidence="3 7" id="KW-0694">RNA-binding</keyword>
<dbReference type="FunFam" id="3.10.290.10:FF:000001">
    <property type="entry name" value="30S ribosomal protein S4"/>
    <property type="match status" value="1"/>
</dbReference>
<dbReference type="PROSITE" id="PS50889">
    <property type="entry name" value="S4"/>
    <property type="match status" value="1"/>
</dbReference>
<dbReference type="InterPro" id="IPR001912">
    <property type="entry name" value="Ribosomal_uS4_N"/>
</dbReference>
<dbReference type="SMART" id="SM01390">
    <property type="entry name" value="Ribosomal_S4"/>
    <property type="match status" value="1"/>
</dbReference>
<dbReference type="Pfam" id="PF00163">
    <property type="entry name" value="Ribosomal_S4"/>
    <property type="match status" value="1"/>
</dbReference>
<evidence type="ECO:0000313" key="12">
    <source>
        <dbReference type="Proteomes" id="UP000267841"/>
    </source>
</evidence>
<dbReference type="GO" id="GO:0015935">
    <property type="term" value="C:small ribosomal subunit"/>
    <property type="evidence" value="ECO:0007669"/>
    <property type="project" value="InterPro"/>
</dbReference>
<dbReference type="InterPro" id="IPR018079">
    <property type="entry name" value="Ribosomal_uS4_CS"/>
</dbReference>
<dbReference type="SMART" id="SM00363">
    <property type="entry name" value="S4"/>
    <property type="match status" value="1"/>
</dbReference>
<dbReference type="NCBIfam" id="TIGR01017">
    <property type="entry name" value="rpsD_bact"/>
    <property type="match status" value="1"/>
</dbReference>
<name>A0A497XRR2_9AQUI</name>
<proteinExistence type="inferred from homology"/>
<gene>
    <name evidence="7" type="primary">rpsD</name>
    <name evidence="11" type="ORF">BCF55_0078</name>
</gene>
<dbReference type="InterPro" id="IPR036986">
    <property type="entry name" value="S4_RNA-bd_sf"/>
</dbReference>
<dbReference type="InterPro" id="IPR005709">
    <property type="entry name" value="Ribosomal_uS4_bac-type"/>
</dbReference>
<dbReference type="Proteomes" id="UP000267841">
    <property type="component" value="Unassembled WGS sequence"/>
</dbReference>
<accession>A0A497XRR2</accession>
<dbReference type="EMBL" id="RCCJ01000001">
    <property type="protein sequence ID" value="RLJ69822.1"/>
    <property type="molecule type" value="Genomic_DNA"/>
</dbReference>
<comment type="subunit">
    <text evidence="7">Part of the 30S ribosomal subunit. Contacts protein S5. The interaction surface between S4 and S5 is involved in control of translational fidelity.</text>
</comment>
<comment type="caution">
    <text evidence="11">The sequence shown here is derived from an EMBL/GenBank/DDBJ whole genome shotgun (WGS) entry which is preliminary data.</text>
</comment>
<dbReference type="SUPFAM" id="SSF55174">
    <property type="entry name" value="Alpha-L RNA-binding motif"/>
    <property type="match status" value="1"/>
</dbReference>
<evidence type="ECO:0000256" key="6">
    <source>
        <dbReference type="ARBA" id="ARBA00035254"/>
    </source>
</evidence>
<dbReference type="PANTHER" id="PTHR11831">
    <property type="entry name" value="30S 40S RIBOSOMAL PROTEIN"/>
    <property type="match status" value="1"/>
</dbReference>
<keyword evidence="5 7" id="KW-0687">Ribonucleoprotein</keyword>
<dbReference type="Pfam" id="PF01479">
    <property type="entry name" value="S4"/>
    <property type="match status" value="1"/>
</dbReference>
<comment type="function">
    <text evidence="7">One of the primary rRNA binding proteins, it binds directly to 16S rRNA where it nucleates assembly of the body of the 30S subunit.</text>
</comment>
<evidence type="ECO:0000313" key="11">
    <source>
        <dbReference type="EMBL" id="RLJ69822.1"/>
    </source>
</evidence>
<evidence type="ECO:0000256" key="1">
    <source>
        <dbReference type="ARBA" id="ARBA00007465"/>
    </source>
</evidence>
<evidence type="ECO:0000259" key="9">
    <source>
        <dbReference type="SMART" id="SM00363"/>
    </source>
</evidence>
<dbReference type="InterPro" id="IPR002942">
    <property type="entry name" value="S4_RNA-bd"/>
</dbReference>
<dbReference type="InterPro" id="IPR022801">
    <property type="entry name" value="Ribosomal_uS4"/>
</dbReference>
<dbReference type="HAMAP" id="MF_01306_B">
    <property type="entry name" value="Ribosomal_uS4_B"/>
    <property type="match status" value="1"/>
</dbReference>